<evidence type="ECO:0000313" key="4">
    <source>
        <dbReference type="Proteomes" id="UP001198962"/>
    </source>
</evidence>
<dbReference type="Pfam" id="PF13439">
    <property type="entry name" value="Glyco_transf_4"/>
    <property type="match status" value="1"/>
</dbReference>
<protein>
    <submittedName>
        <fullName evidence="3">Glycosyltransferase family 4 protein</fullName>
    </submittedName>
</protein>
<name>A0AAE3AP57_9FIRM</name>
<proteinExistence type="predicted"/>
<dbReference type="PANTHER" id="PTHR46401:SF8">
    <property type="entry name" value="BLL6006 PROTEIN"/>
    <property type="match status" value="1"/>
</dbReference>
<feature type="domain" description="Glycosyltransferase subfamily 4-like N-terminal" evidence="2">
    <location>
        <begin position="16"/>
        <end position="178"/>
    </location>
</feature>
<dbReference type="SUPFAM" id="SSF53756">
    <property type="entry name" value="UDP-Glycosyltransferase/glycogen phosphorylase"/>
    <property type="match status" value="1"/>
</dbReference>
<dbReference type="Proteomes" id="UP001198962">
    <property type="component" value="Unassembled WGS sequence"/>
</dbReference>
<comment type="caution">
    <text evidence="3">The sequence shown here is derived from an EMBL/GenBank/DDBJ whole genome shotgun (WGS) entry which is preliminary data.</text>
</comment>
<dbReference type="GO" id="GO:0016757">
    <property type="term" value="F:glycosyltransferase activity"/>
    <property type="evidence" value="ECO:0007669"/>
    <property type="project" value="InterPro"/>
</dbReference>
<organism evidence="3 4">
    <name type="scientific">Brotaphodocola catenula</name>
    <dbReference type="NCBI Taxonomy" id="2885361"/>
    <lineage>
        <taxon>Bacteria</taxon>
        <taxon>Bacillati</taxon>
        <taxon>Bacillota</taxon>
        <taxon>Clostridia</taxon>
        <taxon>Lachnospirales</taxon>
        <taxon>Lachnospiraceae</taxon>
        <taxon>Brotaphodocola</taxon>
    </lineage>
</organism>
<dbReference type="InterPro" id="IPR028098">
    <property type="entry name" value="Glyco_trans_4-like_N"/>
</dbReference>
<dbReference type="Gene3D" id="3.40.50.2000">
    <property type="entry name" value="Glycogen Phosphorylase B"/>
    <property type="match status" value="2"/>
</dbReference>
<gene>
    <name evidence="3" type="ORF">LKD32_10430</name>
</gene>
<evidence type="ECO:0000259" key="1">
    <source>
        <dbReference type="Pfam" id="PF00534"/>
    </source>
</evidence>
<sequence>MKIAMLGHKRIPSREGGIETVVTELAVRMERRGNQVEAYNRWEPFNKDLPKIPKEYKNVRLHKILTSHKSSLNAFIYSVLATGRALFGGHDVLHYHAEGSCAMIWLPKLFKIPVVATIHGLDWKRAKWGRFATKYLLFGERVAARHADEIIVLSKDMQHYFLETYGRKTHYLNNGIQVNDPVAPDKIRKFGLKEQNYILYLGRIVPEKGIHYLIEAFCGIDTDVKLVIAGNADKTNPYAMSICEKAEKDDRIIMPGFVEGQMLEELYSNCIAYVLPSDVEGMAITMLEAMSYGTHCIFSDIPENREVAGDYARYFPVGDVKALRERLKLAISLRESEKNADGEREIAYIKEKFSWEPVVDSTLDSYKIAIRKVRKCAVSQKMG</sequence>
<dbReference type="CDD" id="cd03801">
    <property type="entry name" value="GT4_PimA-like"/>
    <property type="match status" value="1"/>
</dbReference>
<feature type="domain" description="Glycosyl transferase family 1" evidence="1">
    <location>
        <begin position="187"/>
        <end position="339"/>
    </location>
</feature>
<dbReference type="RefSeq" id="WP_308451636.1">
    <property type="nucleotide sequence ID" value="NZ_JAJEPU010000030.1"/>
</dbReference>
<dbReference type="InterPro" id="IPR001296">
    <property type="entry name" value="Glyco_trans_1"/>
</dbReference>
<evidence type="ECO:0000259" key="2">
    <source>
        <dbReference type="Pfam" id="PF13439"/>
    </source>
</evidence>
<dbReference type="Pfam" id="PF00534">
    <property type="entry name" value="Glycos_transf_1"/>
    <property type="match status" value="1"/>
</dbReference>
<dbReference type="PANTHER" id="PTHR46401">
    <property type="entry name" value="GLYCOSYLTRANSFERASE WBBK-RELATED"/>
    <property type="match status" value="1"/>
</dbReference>
<dbReference type="EMBL" id="JAJEPU010000030">
    <property type="protein sequence ID" value="MCC2165283.1"/>
    <property type="molecule type" value="Genomic_DNA"/>
</dbReference>
<dbReference type="AlphaFoldDB" id="A0AAE3AP57"/>
<accession>A0AAE3AP57</accession>
<reference evidence="3" key="1">
    <citation type="submission" date="2021-10" db="EMBL/GenBank/DDBJ databases">
        <title>Anaerobic single-cell dispensing facilitates the cultivation of human gut bacteria.</title>
        <authorList>
            <person name="Afrizal A."/>
        </authorList>
    </citation>
    <scope>NUCLEOTIDE SEQUENCE</scope>
    <source>
        <strain evidence="3">CLA-AA-H274</strain>
    </source>
</reference>
<keyword evidence="4" id="KW-1185">Reference proteome</keyword>
<evidence type="ECO:0000313" key="3">
    <source>
        <dbReference type="EMBL" id="MCC2165283.1"/>
    </source>
</evidence>